<comment type="similarity">
    <text evidence="14">Belongs to the RING-type zinc finger family. ATL subfamily.</text>
</comment>
<dbReference type="OrthoDB" id="8062037at2759"/>
<dbReference type="Pfam" id="PF13947">
    <property type="entry name" value="GUB_WAK_bind"/>
    <property type="match status" value="1"/>
</dbReference>
<evidence type="ECO:0000256" key="16">
    <source>
        <dbReference type="SAM" id="SignalP"/>
    </source>
</evidence>
<gene>
    <name evidence="18" type="ORF">ANE_LOCUS16977</name>
</gene>
<comment type="pathway">
    <text evidence="3">Protein modification; protein ubiquitination.</text>
</comment>
<dbReference type="InterPro" id="IPR046948">
    <property type="entry name" value="ATL20-22-like"/>
</dbReference>
<dbReference type="SUPFAM" id="SSF57850">
    <property type="entry name" value="RING/U-box"/>
    <property type="match status" value="1"/>
</dbReference>
<evidence type="ECO:0000256" key="7">
    <source>
        <dbReference type="ARBA" id="ARBA00022723"/>
    </source>
</evidence>
<dbReference type="Proteomes" id="UP000489600">
    <property type="component" value="Unassembled WGS sequence"/>
</dbReference>
<keyword evidence="8 16" id="KW-0732">Signal</keyword>
<accession>A0A565BYR1</accession>
<evidence type="ECO:0000256" key="9">
    <source>
        <dbReference type="ARBA" id="ARBA00022771"/>
    </source>
</evidence>
<name>A0A565BYR1_9BRAS</name>
<evidence type="ECO:0000256" key="5">
    <source>
        <dbReference type="ARBA" id="ARBA00022679"/>
    </source>
</evidence>
<evidence type="ECO:0000256" key="13">
    <source>
        <dbReference type="ARBA" id="ARBA00023136"/>
    </source>
</evidence>
<keyword evidence="12" id="KW-1133">Transmembrane helix</keyword>
<keyword evidence="6" id="KW-0812">Transmembrane</keyword>
<evidence type="ECO:0000256" key="8">
    <source>
        <dbReference type="ARBA" id="ARBA00022729"/>
    </source>
</evidence>
<evidence type="ECO:0000256" key="6">
    <source>
        <dbReference type="ARBA" id="ARBA00022692"/>
    </source>
</evidence>
<evidence type="ECO:0000313" key="19">
    <source>
        <dbReference type="Proteomes" id="UP000489600"/>
    </source>
</evidence>
<dbReference type="GO" id="GO:0016020">
    <property type="term" value="C:membrane"/>
    <property type="evidence" value="ECO:0007669"/>
    <property type="project" value="UniProtKB-SubCell"/>
</dbReference>
<dbReference type="GO" id="GO:0030247">
    <property type="term" value="F:polysaccharide binding"/>
    <property type="evidence" value="ECO:0007669"/>
    <property type="project" value="InterPro"/>
</dbReference>
<comment type="catalytic activity">
    <reaction evidence="1">
        <text>S-ubiquitinyl-[E2 ubiquitin-conjugating enzyme]-L-cysteine + [acceptor protein]-L-lysine = [E2 ubiquitin-conjugating enzyme]-L-cysteine + N(6)-ubiquitinyl-[acceptor protein]-L-lysine.</text>
        <dbReference type="EC" id="2.3.2.27"/>
    </reaction>
</comment>
<dbReference type="Gene3D" id="3.30.40.10">
    <property type="entry name" value="Zinc/RING finger domain, C3HC4 (zinc finger)"/>
    <property type="match status" value="1"/>
</dbReference>
<dbReference type="Pfam" id="PF13639">
    <property type="entry name" value="zf-RING_2"/>
    <property type="match status" value="1"/>
</dbReference>
<feature type="chain" id="PRO_5021992185" description="RING-type E3 ubiquitin transferase" evidence="16">
    <location>
        <begin position="22"/>
        <end position="384"/>
    </location>
</feature>
<proteinExistence type="inferred from homology"/>
<protein>
    <recommendedName>
        <fullName evidence="4">RING-type E3 ubiquitin transferase</fullName>
        <ecNumber evidence="4">2.3.2.27</ecNumber>
    </recommendedName>
</protein>
<evidence type="ECO:0000256" key="10">
    <source>
        <dbReference type="ARBA" id="ARBA00022786"/>
    </source>
</evidence>
<dbReference type="InterPro" id="IPR013083">
    <property type="entry name" value="Znf_RING/FYVE/PHD"/>
</dbReference>
<evidence type="ECO:0000256" key="4">
    <source>
        <dbReference type="ARBA" id="ARBA00012483"/>
    </source>
</evidence>
<dbReference type="EC" id="2.3.2.27" evidence="4"/>
<dbReference type="AlphaFoldDB" id="A0A565BYR1"/>
<evidence type="ECO:0000256" key="12">
    <source>
        <dbReference type="ARBA" id="ARBA00022989"/>
    </source>
</evidence>
<keyword evidence="13" id="KW-0472">Membrane</keyword>
<organism evidence="18 19">
    <name type="scientific">Arabis nemorensis</name>
    <dbReference type="NCBI Taxonomy" id="586526"/>
    <lineage>
        <taxon>Eukaryota</taxon>
        <taxon>Viridiplantae</taxon>
        <taxon>Streptophyta</taxon>
        <taxon>Embryophyta</taxon>
        <taxon>Tracheophyta</taxon>
        <taxon>Spermatophyta</taxon>
        <taxon>Magnoliopsida</taxon>
        <taxon>eudicotyledons</taxon>
        <taxon>Gunneridae</taxon>
        <taxon>Pentapetalae</taxon>
        <taxon>rosids</taxon>
        <taxon>malvids</taxon>
        <taxon>Brassicales</taxon>
        <taxon>Brassicaceae</taxon>
        <taxon>Arabideae</taxon>
        <taxon>Arabis</taxon>
    </lineage>
</organism>
<dbReference type="PANTHER" id="PTHR46279:SF15">
    <property type="entry name" value="RING-H2 FINGER PROTEIN ATL22"/>
    <property type="match status" value="1"/>
</dbReference>
<sequence>MTFSMQIPLLLFLFFFPLLNASDPKLCYSSSCSLAKIDRKINVRFPFRLSPKQPESCGHTGFNLLCTDHQETTLKLPNSETFLVQEIDYLHQRLSLKDPENCLARRLLSFDASGSPFSPLHLLNYAFLSCPKEYVNSSLYGPIHCLGNSTSSFFATPLLLVGSMPTSCKIFKKLLLPVSSPLAYMSGFAGDLNDQNLWLKWDSPNCSVCERKTNSRCGFINNTTSQVQCISSFNSGLHSTSLQVLKVISLSLVGPLIALTFCVGLVMCSSEQVSSQIQHAMVARLTGSVRPQPSEEVITRTGLDDSTIESYKKVELGESRRLPTGSNDTLCSICLSEYATKESVRCLPECEHCFHTECIDAWLKLHSSCPVCRSNPSPAREGCN</sequence>
<evidence type="ECO:0000256" key="15">
    <source>
        <dbReference type="PROSITE-ProRule" id="PRU00175"/>
    </source>
</evidence>
<keyword evidence="9 15" id="KW-0863">Zinc-finger</keyword>
<evidence type="ECO:0000256" key="3">
    <source>
        <dbReference type="ARBA" id="ARBA00004906"/>
    </source>
</evidence>
<keyword evidence="5" id="KW-0808">Transferase</keyword>
<keyword evidence="7" id="KW-0479">Metal-binding</keyword>
<reference evidence="18" key="1">
    <citation type="submission" date="2019-07" db="EMBL/GenBank/DDBJ databases">
        <authorList>
            <person name="Dittberner H."/>
        </authorList>
    </citation>
    <scope>NUCLEOTIDE SEQUENCE [LARGE SCALE GENOMIC DNA]</scope>
</reference>
<dbReference type="InterPro" id="IPR001841">
    <property type="entry name" value="Znf_RING"/>
</dbReference>
<dbReference type="PANTHER" id="PTHR46279">
    <property type="entry name" value="RING/U-BOX SUPERFAMILY PROTEIN"/>
    <property type="match status" value="1"/>
</dbReference>
<keyword evidence="10" id="KW-0833">Ubl conjugation pathway</keyword>
<dbReference type="PROSITE" id="PS50089">
    <property type="entry name" value="ZF_RING_2"/>
    <property type="match status" value="1"/>
</dbReference>
<evidence type="ECO:0000256" key="2">
    <source>
        <dbReference type="ARBA" id="ARBA00004167"/>
    </source>
</evidence>
<comment type="caution">
    <text evidence="18">The sequence shown here is derived from an EMBL/GenBank/DDBJ whole genome shotgun (WGS) entry which is preliminary data.</text>
</comment>
<keyword evidence="19" id="KW-1185">Reference proteome</keyword>
<evidence type="ECO:0000256" key="14">
    <source>
        <dbReference type="ARBA" id="ARBA00024209"/>
    </source>
</evidence>
<evidence type="ECO:0000256" key="1">
    <source>
        <dbReference type="ARBA" id="ARBA00000900"/>
    </source>
</evidence>
<keyword evidence="11" id="KW-0862">Zinc</keyword>
<dbReference type="CDD" id="cd16461">
    <property type="entry name" value="RING-H2_EL5-like"/>
    <property type="match status" value="1"/>
</dbReference>
<evidence type="ECO:0000256" key="11">
    <source>
        <dbReference type="ARBA" id="ARBA00022833"/>
    </source>
</evidence>
<feature type="signal peptide" evidence="16">
    <location>
        <begin position="1"/>
        <end position="21"/>
    </location>
</feature>
<comment type="subcellular location">
    <subcellularLocation>
        <location evidence="2">Membrane</location>
        <topology evidence="2">Single-pass membrane protein</topology>
    </subcellularLocation>
</comment>
<dbReference type="InterPro" id="IPR025287">
    <property type="entry name" value="WAK_GUB"/>
</dbReference>
<dbReference type="GO" id="GO:0061630">
    <property type="term" value="F:ubiquitin protein ligase activity"/>
    <property type="evidence" value="ECO:0007669"/>
    <property type="project" value="UniProtKB-EC"/>
</dbReference>
<evidence type="ECO:0000313" key="18">
    <source>
        <dbReference type="EMBL" id="VVB06533.1"/>
    </source>
</evidence>
<dbReference type="EMBL" id="CABITT030000005">
    <property type="protein sequence ID" value="VVB06533.1"/>
    <property type="molecule type" value="Genomic_DNA"/>
</dbReference>
<evidence type="ECO:0000259" key="17">
    <source>
        <dbReference type="PROSITE" id="PS50089"/>
    </source>
</evidence>
<dbReference type="SMART" id="SM00184">
    <property type="entry name" value="RING"/>
    <property type="match status" value="1"/>
</dbReference>
<feature type="domain" description="RING-type" evidence="17">
    <location>
        <begin position="331"/>
        <end position="373"/>
    </location>
</feature>
<dbReference type="GO" id="GO:0008270">
    <property type="term" value="F:zinc ion binding"/>
    <property type="evidence" value="ECO:0007669"/>
    <property type="project" value="UniProtKB-KW"/>
</dbReference>